<accession>A0A0D7BH60</accession>
<evidence type="ECO:0000313" key="4">
    <source>
        <dbReference type="Proteomes" id="UP000054007"/>
    </source>
</evidence>
<feature type="compositionally biased region" description="Low complexity" evidence="1">
    <location>
        <begin position="9"/>
        <end position="25"/>
    </location>
</feature>
<dbReference type="Proteomes" id="UP000054007">
    <property type="component" value="Unassembled WGS sequence"/>
</dbReference>
<dbReference type="PANTHER" id="PTHR31796:SF2">
    <property type="entry name" value="SUZ DOMAIN-CONTAINING PROTEIN 1"/>
    <property type="match status" value="1"/>
</dbReference>
<dbReference type="InterPro" id="IPR024771">
    <property type="entry name" value="SUZ"/>
</dbReference>
<feature type="domain" description="SUZ" evidence="2">
    <location>
        <begin position="60"/>
        <end position="127"/>
    </location>
</feature>
<dbReference type="OrthoDB" id="5373615at2759"/>
<reference evidence="3 4" key="1">
    <citation type="journal article" date="2015" name="Fungal Genet. Biol.">
        <title>Evolution of novel wood decay mechanisms in Agaricales revealed by the genome sequences of Fistulina hepatica and Cylindrobasidium torrendii.</title>
        <authorList>
            <person name="Floudas D."/>
            <person name="Held B.W."/>
            <person name="Riley R."/>
            <person name="Nagy L.G."/>
            <person name="Koehler G."/>
            <person name="Ransdell A.S."/>
            <person name="Younus H."/>
            <person name="Chow J."/>
            <person name="Chiniquy J."/>
            <person name="Lipzen A."/>
            <person name="Tritt A."/>
            <person name="Sun H."/>
            <person name="Haridas S."/>
            <person name="LaButti K."/>
            <person name="Ohm R.A."/>
            <person name="Kues U."/>
            <person name="Blanchette R.A."/>
            <person name="Grigoriev I.V."/>
            <person name="Minto R.E."/>
            <person name="Hibbett D.S."/>
        </authorList>
    </citation>
    <scope>NUCLEOTIDE SEQUENCE [LARGE SCALE GENOMIC DNA]</scope>
    <source>
        <strain evidence="3 4">FP15055 ss-10</strain>
    </source>
</reference>
<dbReference type="Pfam" id="PF12752">
    <property type="entry name" value="SUZ"/>
    <property type="match status" value="1"/>
</dbReference>
<sequence>MVSSIDDWTTASTSSPSSQPQRSKTFPIKDDWEDSDDEDVQRDVPVSPAQPNPQIVPIALPEQPRPVIPIPANAIPAGAFQPAITILKRPSSSSPNPTAKKETPREHISEREAKYKEARQRIFGEQQGSSSTADVAVNPNAKRQPKGPPEGNHAFKPRSGTSTPTSRQ</sequence>
<feature type="compositionally biased region" description="Basic and acidic residues" evidence="1">
    <location>
        <begin position="99"/>
        <end position="122"/>
    </location>
</feature>
<dbReference type="PROSITE" id="PS51673">
    <property type="entry name" value="SUZ"/>
    <property type="match status" value="1"/>
</dbReference>
<feature type="region of interest" description="Disordered" evidence="1">
    <location>
        <begin position="1"/>
        <end position="73"/>
    </location>
</feature>
<gene>
    <name evidence="3" type="ORF">CYLTODRAFT_420739</name>
</gene>
<evidence type="ECO:0000313" key="3">
    <source>
        <dbReference type="EMBL" id="KIY69449.1"/>
    </source>
</evidence>
<feature type="compositionally biased region" description="Polar residues" evidence="1">
    <location>
        <begin position="159"/>
        <end position="168"/>
    </location>
</feature>
<name>A0A0D7BH60_9AGAR</name>
<feature type="region of interest" description="Disordered" evidence="1">
    <location>
        <begin position="85"/>
        <end position="168"/>
    </location>
</feature>
<dbReference type="EMBL" id="KN880484">
    <property type="protein sequence ID" value="KIY69449.1"/>
    <property type="molecule type" value="Genomic_DNA"/>
</dbReference>
<dbReference type="PANTHER" id="PTHR31796">
    <property type="entry name" value="SUZ DOMAIN-CONTAINING PROTEIN 1"/>
    <property type="match status" value="1"/>
</dbReference>
<dbReference type="InterPro" id="IPR039228">
    <property type="entry name" value="SZRD1"/>
</dbReference>
<keyword evidence="4" id="KW-1185">Reference proteome</keyword>
<protein>
    <recommendedName>
        <fullName evidence="2">SUZ domain-containing protein</fullName>
    </recommendedName>
</protein>
<dbReference type="STRING" id="1314674.A0A0D7BH60"/>
<organism evidence="3 4">
    <name type="scientific">Cylindrobasidium torrendii FP15055 ss-10</name>
    <dbReference type="NCBI Taxonomy" id="1314674"/>
    <lineage>
        <taxon>Eukaryota</taxon>
        <taxon>Fungi</taxon>
        <taxon>Dikarya</taxon>
        <taxon>Basidiomycota</taxon>
        <taxon>Agaricomycotina</taxon>
        <taxon>Agaricomycetes</taxon>
        <taxon>Agaricomycetidae</taxon>
        <taxon>Agaricales</taxon>
        <taxon>Marasmiineae</taxon>
        <taxon>Physalacriaceae</taxon>
        <taxon>Cylindrobasidium</taxon>
    </lineage>
</organism>
<evidence type="ECO:0000256" key="1">
    <source>
        <dbReference type="SAM" id="MobiDB-lite"/>
    </source>
</evidence>
<proteinExistence type="predicted"/>
<feature type="compositionally biased region" description="Acidic residues" evidence="1">
    <location>
        <begin position="31"/>
        <end position="40"/>
    </location>
</feature>
<evidence type="ECO:0000259" key="2">
    <source>
        <dbReference type="PROSITE" id="PS51673"/>
    </source>
</evidence>
<dbReference type="AlphaFoldDB" id="A0A0D7BH60"/>